<sequence>MAYSVSPEKTQQEAPPAISQGEENEPNLSSPVQQVAPPVFGQKPPFAKPVGNQAQPSQPGYEQPGEPTFPEQNPNQALSGFNQPFSSVNQPLSGFNQPFSNFNQPFGSNTQQQNSVANLPFAKPNGVSSEKTSVPRTIISLLLSLGLLLVML</sequence>
<comment type="caution">
    <text evidence="2">The sequence shown here is derived from an EMBL/GenBank/DDBJ whole genome shotgun (WGS) entry which is preliminary data.</text>
</comment>
<keyword evidence="3" id="KW-1185">Reference proteome</keyword>
<gene>
    <name evidence="2" type="ORF">SLEP1_g28298</name>
</gene>
<evidence type="ECO:0000256" key="1">
    <source>
        <dbReference type="SAM" id="MobiDB-lite"/>
    </source>
</evidence>
<organism evidence="2 3">
    <name type="scientific">Rubroshorea leprosula</name>
    <dbReference type="NCBI Taxonomy" id="152421"/>
    <lineage>
        <taxon>Eukaryota</taxon>
        <taxon>Viridiplantae</taxon>
        <taxon>Streptophyta</taxon>
        <taxon>Embryophyta</taxon>
        <taxon>Tracheophyta</taxon>
        <taxon>Spermatophyta</taxon>
        <taxon>Magnoliopsida</taxon>
        <taxon>eudicotyledons</taxon>
        <taxon>Gunneridae</taxon>
        <taxon>Pentapetalae</taxon>
        <taxon>rosids</taxon>
        <taxon>malvids</taxon>
        <taxon>Malvales</taxon>
        <taxon>Dipterocarpaceae</taxon>
        <taxon>Rubroshorea</taxon>
    </lineage>
</organism>
<reference evidence="2 3" key="1">
    <citation type="journal article" date="2021" name="Commun. Biol.">
        <title>The genome of Shorea leprosula (Dipterocarpaceae) highlights the ecological relevance of drought in aseasonal tropical rainforests.</title>
        <authorList>
            <person name="Ng K.K.S."/>
            <person name="Kobayashi M.J."/>
            <person name="Fawcett J.A."/>
            <person name="Hatakeyama M."/>
            <person name="Paape T."/>
            <person name="Ng C.H."/>
            <person name="Ang C.C."/>
            <person name="Tnah L.H."/>
            <person name="Lee C.T."/>
            <person name="Nishiyama T."/>
            <person name="Sese J."/>
            <person name="O'Brien M.J."/>
            <person name="Copetti D."/>
            <person name="Mohd Noor M.I."/>
            <person name="Ong R.C."/>
            <person name="Putra M."/>
            <person name="Sireger I.Z."/>
            <person name="Indrioko S."/>
            <person name="Kosugi Y."/>
            <person name="Izuno A."/>
            <person name="Isagi Y."/>
            <person name="Lee S.L."/>
            <person name="Shimizu K.K."/>
        </authorList>
    </citation>
    <scope>NUCLEOTIDE SEQUENCE [LARGE SCALE GENOMIC DNA]</scope>
    <source>
        <strain evidence="2">214</strain>
    </source>
</reference>
<dbReference type="EMBL" id="BPVZ01000049">
    <property type="protein sequence ID" value="GKV17842.1"/>
    <property type="molecule type" value="Genomic_DNA"/>
</dbReference>
<protein>
    <submittedName>
        <fullName evidence="2">Uncharacterized protein</fullName>
    </submittedName>
</protein>
<dbReference type="AlphaFoldDB" id="A0AAV5K2M0"/>
<dbReference type="Proteomes" id="UP001054252">
    <property type="component" value="Unassembled WGS sequence"/>
</dbReference>
<feature type="region of interest" description="Disordered" evidence="1">
    <location>
        <begin position="1"/>
        <end position="112"/>
    </location>
</feature>
<proteinExistence type="predicted"/>
<accession>A0AAV5K2M0</accession>
<evidence type="ECO:0000313" key="2">
    <source>
        <dbReference type="EMBL" id="GKV17842.1"/>
    </source>
</evidence>
<feature type="compositionally biased region" description="Low complexity" evidence="1">
    <location>
        <begin position="93"/>
        <end position="107"/>
    </location>
</feature>
<evidence type="ECO:0000313" key="3">
    <source>
        <dbReference type="Proteomes" id="UP001054252"/>
    </source>
</evidence>
<feature type="compositionally biased region" description="Polar residues" evidence="1">
    <location>
        <begin position="70"/>
        <end position="92"/>
    </location>
</feature>
<name>A0AAV5K2M0_9ROSI</name>